<protein>
    <submittedName>
        <fullName evidence="3">Sugar kinase-like protein</fullName>
    </submittedName>
</protein>
<dbReference type="eggNOG" id="COG1907">
    <property type="taxonomic scope" value="Bacteria"/>
</dbReference>
<gene>
    <name evidence="3" type="ordered locus">Dtox_2738</name>
</gene>
<proteinExistence type="predicted"/>
<dbReference type="STRING" id="485916.Dtox_2738"/>
<dbReference type="InterPro" id="IPR014721">
    <property type="entry name" value="Ribsml_uS5_D2-typ_fold_subgr"/>
</dbReference>
<dbReference type="GO" id="GO:0016301">
    <property type="term" value="F:kinase activity"/>
    <property type="evidence" value="ECO:0007669"/>
    <property type="project" value="UniProtKB-KW"/>
</dbReference>
<keyword evidence="1 3" id="KW-0808">Transferase</keyword>
<evidence type="ECO:0000313" key="4">
    <source>
        <dbReference type="Proteomes" id="UP000002217"/>
    </source>
</evidence>
<evidence type="ECO:0000313" key="3">
    <source>
        <dbReference type="EMBL" id="ACV63516.1"/>
    </source>
</evidence>
<dbReference type="EMBL" id="CP001720">
    <property type="protein sequence ID" value="ACV63516.1"/>
    <property type="molecule type" value="Genomic_DNA"/>
</dbReference>
<dbReference type="GO" id="GO:0005524">
    <property type="term" value="F:ATP binding"/>
    <property type="evidence" value="ECO:0007669"/>
    <property type="project" value="InterPro"/>
</dbReference>
<keyword evidence="1 3" id="KW-0418">Kinase</keyword>
<dbReference type="AlphaFoldDB" id="C8W1P5"/>
<dbReference type="InterPro" id="IPR020568">
    <property type="entry name" value="Ribosomal_Su5_D2-typ_SF"/>
</dbReference>
<dbReference type="KEGG" id="dae:Dtox_2738"/>
<reference evidence="3 4" key="1">
    <citation type="journal article" date="2009" name="Stand. Genomic Sci.">
        <title>Complete genome sequence of Desulfotomaculum acetoxidans type strain (5575).</title>
        <authorList>
            <person name="Spring S."/>
            <person name="Lapidus A."/>
            <person name="Schroder M."/>
            <person name="Gleim D."/>
            <person name="Sims D."/>
            <person name="Meincke L."/>
            <person name="Glavina Del Rio T."/>
            <person name="Tice H."/>
            <person name="Copeland A."/>
            <person name="Cheng J.F."/>
            <person name="Lucas S."/>
            <person name="Chen F."/>
            <person name="Nolan M."/>
            <person name="Bruce D."/>
            <person name="Goodwin L."/>
            <person name="Pitluck S."/>
            <person name="Ivanova N."/>
            <person name="Mavromatis K."/>
            <person name="Mikhailova N."/>
            <person name="Pati A."/>
            <person name="Chen A."/>
            <person name="Palaniappan K."/>
            <person name="Land M."/>
            <person name="Hauser L."/>
            <person name="Chang Y.J."/>
            <person name="Jeffries C.D."/>
            <person name="Chain P."/>
            <person name="Saunders E."/>
            <person name="Brettin T."/>
            <person name="Detter J.C."/>
            <person name="Goker M."/>
            <person name="Bristow J."/>
            <person name="Eisen J.A."/>
            <person name="Markowitz V."/>
            <person name="Hugenholtz P."/>
            <person name="Kyrpides N.C."/>
            <person name="Klenk H.P."/>
            <person name="Han C."/>
        </authorList>
    </citation>
    <scope>NUCLEOTIDE SEQUENCE [LARGE SCALE GENOMIC DNA]</scope>
    <source>
        <strain evidence="4">ATCC 49208 / DSM 771 / VKM B-1644</strain>
    </source>
</reference>
<evidence type="ECO:0000259" key="2">
    <source>
        <dbReference type="Pfam" id="PF00288"/>
    </source>
</evidence>
<dbReference type="Pfam" id="PF00288">
    <property type="entry name" value="GHMP_kinases_N"/>
    <property type="match status" value="1"/>
</dbReference>
<dbReference type="Gene3D" id="3.30.230.10">
    <property type="match status" value="1"/>
</dbReference>
<dbReference type="InterPro" id="IPR006204">
    <property type="entry name" value="GHMP_kinase_N_dom"/>
</dbReference>
<dbReference type="Proteomes" id="UP000002217">
    <property type="component" value="Chromosome"/>
</dbReference>
<dbReference type="SUPFAM" id="SSF54211">
    <property type="entry name" value="Ribosomal protein S5 domain 2-like"/>
    <property type="match status" value="1"/>
</dbReference>
<keyword evidence="4" id="KW-1185">Reference proteome</keyword>
<evidence type="ECO:0000256" key="1">
    <source>
        <dbReference type="ARBA" id="ARBA00022777"/>
    </source>
</evidence>
<accession>C8W1P5</accession>
<dbReference type="HOGENOM" id="CLU_775260_0_0_9"/>
<name>C8W1P5_DESAS</name>
<feature type="domain" description="GHMP kinase N-terminal" evidence="2">
    <location>
        <begin position="148"/>
        <end position="205"/>
    </location>
</feature>
<organism evidence="3 4">
    <name type="scientific">Desulfofarcimen acetoxidans (strain ATCC 49208 / DSM 771 / KCTC 5769 / VKM B-1644 / 5575)</name>
    <name type="common">Desulfotomaculum acetoxidans</name>
    <dbReference type="NCBI Taxonomy" id="485916"/>
    <lineage>
        <taxon>Bacteria</taxon>
        <taxon>Bacillati</taxon>
        <taxon>Bacillota</taxon>
        <taxon>Clostridia</taxon>
        <taxon>Eubacteriales</taxon>
        <taxon>Peptococcaceae</taxon>
        <taxon>Desulfofarcimen</taxon>
    </lineage>
</organism>
<sequence length="427" mass="47459">MFYRLPDHNNIYQQKLKTLILWKGDKIMTTSLPEKKTIEIGIIGGPFDRITTVLEEFEPGQKDFIVHPESFGVTPRTVSQISEREVEVTVPARMHSTVLDMNRFNTGRAGGGGIGWAVGVYFQARVRATANPDIVVKGQRPLIVSHFAHVFKEILKFPGGFEIELYDHGRRHVGMGSSTGTMTAACVGINEVLGRPFTNRELRRILGFNACEESGLHYLIRGFETGIGAMAGINGGMVLSTDDMELVYRIPVPETKALIFIPDVPSLEDEYSGKETAAESEVELLMRRARYLDTLQCGTKSQIVLLDLLPSMVRGDLRGIGNSLFDLAFLGSKRAECEQHGVFGAPIYHFLGTLRGIGAEVVGMSSVGPTVYAMTKDQDVMDRMLKYLKDHDVPESRIIETFIDNTGARVKENGVERNYQHEGWLTC</sequence>